<dbReference type="InterPro" id="IPR051545">
    <property type="entry name" value="NAD(P)H_dehydrogenase_qn"/>
</dbReference>
<name>D0SIP9_ACIJU</name>
<evidence type="ECO:0000313" key="4">
    <source>
        <dbReference type="EMBL" id="EEY93721.1"/>
    </source>
</evidence>
<comment type="similarity">
    <text evidence="1">Belongs to the NAD(P)H dehydrogenase (quinone) family.</text>
</comment>
<dbReference type="HOGENOM" id="CLU_208167_0_0_6"/>
<evidence type="ECO:0000259" key="3">
    <source>
        <dbReference type="Pfam" id="PF02525"/>
    </source>
</evidence>
<dbReference type="Gene3D" id="3.40.50.360">
    <property type="match status" value="1"/>
</dbReference>
<dbReference type="InterPro" id="IPR029039">
    <property type="entry name" value="Flavoprotein-like_sf"/>
</dbReference>
<dbReference type="AlphaFoldDB" id="D0SIP9"/>
<dbReference type="InterPro" id="IPR003680">
    <property type="entry name" value="Flavodoxin_fold"/>
</dbReference>
<organism evidence="4 5">
    <name type="scientific">Acinetobacter junii SH205</name>
    <dbReference type="NCBI Taxonomy" id="575587"/>
    <lineage>
        <taxon>Bacteria</taxon>
        <taxon>Pseudomonadati</taxon>
        <taxon>Pseudomonadota</taxon>
        <taxon>Gammaproteobacteria</taxon>
        <taxon>Moraxellales</taxon>
        <taxon>Moraxellaceae</taxon>
        <taxon>Acinetobacter</taxon>
    </lineage>
</organism>
<dbReference type="PANTHER" id="PTHR10204:SF34">
    <property type="entry name" value="NAD(P)H DEHYDROGENASE [QUINONE] 1 ISOFORM 1"/>
    <property type="match status" value="1"/>
</dbReference>
<dbReference type="SUPFAM" id="SSF52218">
    <property type="entry name" value="Flavoproteins"/>
    <property type="match status" value="1"/>
</dbReference>
<keyword evidence="2" id="KW-0560">Oxidoreductase</keyword>
<dbReference type="PANTHER" id="PTHR10204">
    <property type="entry name" value="NAD P H OXIDOREDUCTASE-RELATED"/>
    <property type="match status" value="1"/>
</dbReference>
<protein>
    <recommendedName>
        <fullName evidence="3">Flavodoxin-like fold domain-containing protein</fullName>
    </recommendedName>
</protein>
<evidence type="ECO:0000313" key="5">
    <source>
        <dbReference type="Proteomes" id="UP000018442"/>
    </source>
</evidence>
<reference evidence="5" key="1">
    <citation type="journal article" date="2012" name="PLoS ONE">
        <title>The success of Acinetobacter species; genetic, metabolic and virulence attributes.</title>
        <authorList>
            <person name="Peleg A.Y."/>
            <person name="de Breij A."/>
            <person name="Adams M.D."/>
            <person name="Cerqueira G.M."/>
            <person name="Mocali S."/>
            <person name="Galardini M."/>
            <person name="Nibbering P.H."/>
            <person name="Earl A.M."/>
            <person name="Ward D.V."/>
            <person name="Paterson D.L."/>
            <person name="Seifert H."/>
            <person name="Dijkshoorn L."/>
        </authorList>
    </citation>
    <scope>NUCLEOTIDE SEQUENCE [LARGE SCALE GENOMIC DNA]</scope>
    <source>
        <strain evidence="5">SH205</strain>
    </source>
</reference>
<sequence length="54" mass="6208">MNILIVHAHPEPKSFTSSLKNTAKEKLEKQGHYVEISDLYEMNFNPNAFTIMAE</sequence>
<dbReference type="GO" id="GO:0003955">
    <property type="term" value="F:NAD(P)H dehydrogenase (quinone) activity"/>
    <property type="evidence" value="ECO:0007669"/>
    <property type="project" value="TreeGrafter"/>
</dbReference>
<feature type="domain" description="Flavodoxin-like fold" evidence="3">
    <location>
        <begin position="1"/>
        <end position="47"/>
    </location>
</feature>
<gene>
    <name evidence="4" type="ORF">HMPREF0026_00997</name>
</gene>
<evidence type="ECO:0000256" key="1">
    <source>
        <dbReference type="ARBA" id="ARBA00006252"/>
    </source>
</evidence>
<dbReference type="Pfam" id="PF02525">
    <property type="entry name" value="Flavodoxin_2"/>
    <property type="match status" value="1"/>
</dbReference>
<dbReference type="GO" id="GO:0005829">
    <property type="term" value="C:cytosol"/>
    <property type="evidence" value="ECO:0007669"/>
    <property type="project" value="TreeGrafter"/>
</dbReference>
<evidence type="ECO:0000256" key="2">
    <source>
        <dbReference type="ARBA" id="ARBA00023002"/>
    </source>
</evidence>
<accession>D0SIP9</accession>
<dbReference type="Proteomes" id="UP000018442">
    <property type="component" value="Unassembled WGS sequence"/>
</dbReference>
<proteinExistence type="inferred from homology"/>
<dbReference type="EMBL" id="GG705011">
    <property type="protein sequence ID" value="EEY93721.1"/>
    <property type="molecule type" value="Genomic_DNA"/>
</dbReference>